<proteinExistence type="predicted"/>
<accession>A0A4R4K337</accession>
<reference evidence="1 2" key="1">
    <citation type="submission" date="2019-02" db="EMBL/GenBank/DDBJ databases">
        <title>Arundinibacter roseus gen. nov., sp. nov., a new member of the family Cytophagaceae.</title>
        <authorList>
            <person name="Szuroczki S."/>
            <person name="Khayer B."/>
            <person name="Sproer C."/>
            <person name="Toumi M."/>
            <person name="Szabo A."/>
            <person name="Felfoldi T."/>
            <person name="Schumann P."/>
            <person name="Toth E."/>
        </authorList>
    </citation>
    <scope>NUCLEOTIDE SEQUENCE [LARGE SCALE GENOMIC DNA]</scope>
    <source>
        <strain evidence="1 2">DMA-k-7a</strain>
    </source>
</reference>
<gene>
    <name evidence="1" type="ORF">EZE20_18620</name>
</gene>
<organism evidence="1 2">
    <name type="scientific">Arundinibacter roseus</name>
    <dbReference type="NCBI Taxonomy" id="2070510"/>
    <lineage>
        <taxon>Bacteria</taxon>
        <taxon>Pseudomonadati</taxon>
        <taxon>Bacteroidota</taxon>
        <taxon>Cytophagia</taxon>
        <taxon>Cytophagales</taxon>
        <taxon>Spirosomataceae</taxon>
        <taxon>Arundinibacter</taxon>
    </lineage>
</organism>
<name>A0A4R4K337_9BACT</name>
<dbReference type="RefSeq" id="WP_132120500.1">
    <property type="nucleotide sequence ID" value="NZ_SMJU01000013.1"/>
</dbReference>
<comment type="caution">
    <text evidence="1">The sequence shown here is derived from an EMBL/GenBank/DDBJ whole genome shotgun (WGS) entry which is preliminary data.</text>
</comment>
<dbReference type="OrthoDB" id="880459at2"/>
<dbReference type="AlphaFoldDB" id="A0A4R4K337"/>
<keyword evidence="2" id="KW-1185">Reference proteome</keyword>
<dbReference type="Proteomes" id="UP000295706">
    <property type="component" value="Unassembled WGS sequence"/>
</dbReference>
<sequence length="150" mass="17068">MPLFPLFLMALFGIIVFQPNKKPLSAPKPELQKVVLTEFTRGTQRHMEFTATHTILRLNDRDTLFQTSAASWKKLRGIIKEIPLKNLNSLEIISKNHQVDAAMHATLTIQTSSSVHQSPTFDHNAPPESLHLLVNFLHQELSDTFKDSRD</sequence>
<dbReference type="EMBL" id="SMJU01000013">
    <property type="protein sequence ID" value="TDB61764.1"/>
    <property type="molecule type" value="Genomic_DNA"/>
</dbReference>
<evidence type="ECO:0000313" key="1">
    <source>
        <dbReference type="EMBL" id="TDB61764.1"/>
    </source>
</evidence>
<protein>
    <submittedName>
        <fullName evidence="1">Uncharacterized protein</fullName>
    </submittedName>
</protein>
<evidence type="ECO:0000313" key="2">
    <source>
        <dbReference type="Proteomes" id="UP000295706"/>
    </source>
</evidence>